<evidence type="ECO:0000256" key="1">
    <source>
        <dbReference type="PROSITE-ProRule" id="PRU00047"/>
    </source>
</evidence>
<gene>
    <name evidence="3" type="ORF">Adt_18662</name>
</gene>
<evidence type="ECO:0000313" key="4">
    <source>
        <dbReference type="Proteomes" id="UP001604336"/>
    </source>
</evidence>
<keyword evidence="1" id="KW-0479">Metal-binding</keyword>
<sequence length="214" mass="25605">MSKLPEPYNNEVMLIFNEAIEKQKSSKENFKVNLQIDHSLGLAITITRNLLAEKCKEAHLIKTSKVVVARNPRICCNQYLDRISGLYGCLPEKKQNKRRQIQKPRRKNYKIMKYKQPYKKKFFRKKKYFKRYNKTPRKGRKDSKKEDKKKFCPQKKKNCRCWLCNKIGHYVNECPAKIGQEDRIKMLKTFEKQGFYPVEDPSDMESLYYLTTDT</sequence>
<keyword evidence="4" id="KW-1185">Reference proteome</keyword>
<feature type="domain" description="CCHC-type" evidence="2">
    <location>
        <begin position="160"/>
        <end position="175"/>
    </location>
</feature>
<keyword evidence="1" id="KW-0862">Zinc</keyword>
<dbReference type="Proteomes" id="UP001604336">
    <property type="component" value="Unassembled WGS sequence"/>
</dbReference>
<dbReference type="InterPro" id="IPR036875">
    <property type="entry name" value="Znf_CCHC_sf"/>
</dbReference>
<evidence type="ECO:0000259" key="2">
    <source>
        <dbReference type="PROSITE" id="PS50158"/>
    </source>
</evidence>
<proteinExistence type="predicted"/>
<evidence type="ECO:0000313" key="3">
    <source>
        <dbReference type="EMBL" id="KAL2513062.1"/>
    </source>
</evidence>
<dbReference type="SUPFAM" id="SSF57756">
    <property type="entry name" value="Retrovirus zinc finger-like domains"/>
    <property type="match status" value="1"/>
</dbReference>
<dbReference type="GO" id="GO:0008270">
    <property type="term" value="F:zinc ion binding"/>
    <property type="evidence" value="ECO:0007669"/>
    <property type="project" value="UniProtKB-KW"/>
</dbReference>
<dbReference type="PROSITE" id="PS50158">
    <property type="entry name" value="ZF_CCHC"/>
    <property type="match status" value="1"/>
</dbReference>
<dbReference type="InterPro" id="IPR001878">
    <property type="entry name" value="Znf_CCHC"/>
</dbReference>
<comment type="caution">
    <text evidence="3">The sequence shown here is derived from an EMBL/GenBank/DDBJ whole genome shotgun (WGS) entry which is preliminary data.</text>
</comment>
<organism evidence="3 4">
    <name type="scientific">Abeliophyllum distichum</name>
    <dbReference type="NCBI Taxonomy" id="126358"/>
    <lineage>
        <taxon>Eukaryota</taxon>
        <taxon>Viridiplantae</taxon>
        <taxon>Streptophyta</taxon>
        <taxon>Embryophyta</taxon>
        <taxon>Tracheophyta</taxon>
        <taxon>Spermatophyta</taxon>
        <taxon>Magnoliopsida</taxon>
        <taxon>eudicotyledons</taxon>
        <taxon>Gunneridae</taxon>
        <taxon>Pentapetalae</taxon>
        <taxon>asterids</taxon>
        <taxon>lamiids</taxon>
        <taxon>Lamiales</taxon>
        <taxon>Oleaceae</taxon>
        <taxon>Forsythieae</taxon>
        <taxon>Abeliophyllum</taxon>
    </lineage>
</organism>
<reference evidence="4" key="1">
    <citation type="submission" date="2024-07" db="EMBL/GenBank/DDBJ databases">
        <title>Two chromosome-level genome assemblies of Korean endemic species Abeliophyllum distichum and Forsythia ovata (Oleaceae).</title>
        <authorList>
            <person name="Jang H."/>
        </authorList>
    </citation>
    <scope>NUCLEOTIDE SEQUENCE [LARGE SCALE GENOMIC DNA]</scope>
</reference>
<dbReference type="AlphaFoldDB" id="A0ABD1TK21"/>
<protein>
    <recommendedName>
        <fullName evidence="2">CCHC-type domain-containing protein</fullName>
    </recommendedName>
</protein>
<name>A0ABD1TK21_9LAMI</name>
<keyword evidence="1" id="KW-0863">Zinc-finger</keyword>
<dbReference type="SMART" id="SM00343">
    <property type="entry name" value="ZnF_C2HC"/>
    <property type="match status" value="1"/>
</dbReference>
<accession>A0ABD1TK21</accession>
<dbReference type="EMBL" id="JBFOLK010000005">
    <property type="protein sequence ID" value="KAL2513062.1"/>
    <property type="molecule type" value="Genomic_DNA"/>
</dbReference>